<evidence type="ECO:0000313" key="1">
    <source>
        <dbReference type="EMBL" id="SOS37202.1"/>
    </source>
</evidence>
<reference evidence="1 2" key="1">
    <citation type="submission" date="2017-11" db="EMBL/GenBank/DDBJ databases">
        <authorList>
            <person name="Han C.G."/>
        </authorList>
    </citation>
    <scope>NUCLEOTIDE SEQUENCE [LARGE SCALE GENOMIC DNA]</scope>
    <source>
        <strain evidence="1">CFBP3840</strain>
    </source>
</reference>
<evidence type="ECO:0008006" key="3">
    <source>
        <dbReference type="Google" id="ProtNLM"/>
    </source>
</evidence>
<organism evidence="1 2">
    <name type="scientific">Pseudomonas syringae</name>
    <dbReference type="NCBI Taxonomy" id="317"/>
    <lineage>
        <taxon>Bacteria</taxon>
        <taxon>Pseudomonadati</taxon>
        <taxon>Pseudomonadota</taxon>
        <taxon>Gammaproteobacteria</taxon>
        <taxon>Pseudomonadales</taxon>
        <taxon>Pseudomonadaceae</taxon>
        <taxon>Pseudomonas</taxon>
    </lineage>
</organism>
<protein>
    <recommendedName>
        <fullName evidence="3">DUF1534 domain-containing protein</fullName>
    </recommendedName>
</protein>
<dbReference type="EMBL" id="LT963409">
    <property type="protein sequence ID" value="SOS37202.1"/>
    <property type="molecule type" value="Genomic_DNA"/>
</dbReference>
<name>A0A2K4WMR3_PSESX</name>
<gene>
    <name evidence="1" type="ORF">CFBP3840_00118</name>
</gene>
<dbReference type="Proteomes" id="UP000238095">
    <property type="component" value="Chromosome 1"/>
</dbReference>
<accession>A0A2K4WMR3</accession>
<evidence type="ECO:0000313" key="2">
    <source>
        <dbReference type="Proteomes" id="UP000238095"/>
    </source>
</evidence>
<dbReference type="AlphaFoldDB" id="A0A2K4WMR3"/>
<proteinExistence type="predicted"/>
<sequence length="168" mass="18475">MGTIGALPNAYRSSRSSVGMPWVTLRVTGLRRAAYSKRKQSVQNCIPTRSMGTIGALPNAYRSSRSSVGMPWVTLRVTNLRHAAYSKRTRSALNGIPTRSVGTIVKKCTVAPAVNSRRRRSWAGSALVWRIHKGSIPVHGPSCVARQSADAGRCCFRYYPTAPARFRR</sequence>